<keyword evidence="6 9" id="KW-0333">Golgi apparatus</keyword>
<evidence type="ECO:0000256" key="8">
    <source>
        <dbReference type="ARBA" id="ARBA00023180"/>
    </source>
</evidence>
<keyword evidence="4" id="KW-0812">Transmembrane</keyword>
<comment type="similarity">
    <text evidence="2 9">Belongs to the sulfotransferase 2 family.</text>
</comment>
<evidence type="ECO:0000313" key="10">
    <source>
        <dbReference type="EMBL" id="ROT71889.1"/>
    </source>
</evidence>
<dbReference type="InterPro" id="IPR018011">
    <property type="entry name" value="Carb_sulfotrans_8-10"/>
</dbReference>
<evidence type="ECO:0000256" key="2">
    <source>
        <dbReference type="ARBA" id="ARBA00006339"/>
    </source>
</evidence>
<keyword evidence="9" id="KW-0119">Carbohydrate metabolism</keyword>
<dbReference type="GO" id="GO:0000139">
    <property type="term" value="C:Golgi membrane"/>
    <property type="evidence" value="ECO:0007669"/>
    <property type="project" value="UniProtKB-SubCell"/>
</dbReference>
<protein>
    <recommendedName>
        <fullName evidence="9">Carbohydrate sulfotransferase</fullName>
        <ecNumber evidence="9">2.8.2.-</ecNumber>
    </recommendedName>
</protein>
<dbReference type="PANTHER" id="PTHR12137:SF54">
    <property type="entry name" value="CARBOHYDRATE SULFOTRANSFERASE"/>
    <property type="match status" value="1"/>
</dbReference>
<sequence length="339" mass="39529">MKSVTAFEAFTRRLVSYPNDPRYSPAALKKRALSFSNTSDLAAFLVEQDRRKHQLAEVCQENRGPPSNDHPLFLVHDRRNSLTYCPIYKAASTSWSILLLQMAGVTKSEEENLQVLLEEVFPRKLRTTEYKRTRNTTKFVVVRHPLDRLASTYRDKYQNASKPWYYINYGQEMVRMFRSFPERLTKAEVLGLQYQVAAKIQAGHPVTLSGNPFTNPLGPTFREFVLFVVASKHADPHWMEFHRQCAVCNFDYDFIIKFENLRGESEQFLDYLNRGSDFILQRRNSRRKPSGSSADPGCSLFSQISARLIRRLVAKYEKDFKLFEYSPDEYYKCASDYKL</sequence>
<dbReference type="EC" id="2.8.2.-" evidence="9"/>
<keyword evidence="11" id="KW-1185">Reference proteome</keyword>
<evidence type="ECO:0000313" key="11">
    <source>
        <dbReference type="Proteomes" id="UP000283509"/>
    </source>
</evidence>
<accession>A0A423T5U6</accession>
<dbReference type="Proteomes" id="UP000283509">
    <property type="component" value="Unassembled WGS sequence"/>
</dbReference>
<keyword evidence="3 9" id="KW-0808">Transferase</keyword>
<dbReference type="PANTHER" id="PTHR12137">
    <property type="entry name" value="CARBOHYDRATE SULFOTRANSFERASE"/>
    <property type="match status" value="1"/>
</dbReference>
<keyword evidence="9" id="KW-0735">Signal-anchor</keyword>
<evidence type="ECO:0000256" key="3">
    <source>
        <dbReference type="ARBA" id="ARBA00022679"/>
    </source>
</evidence>
<reference evidence="10 11" key="1">
    <citation type="submission" date="2018-04" db="EMBL/GenBank/DDBJ databases">
        <authorList>
            <person name="Zhang X."/>
            <person name="Yuan J."/>
            <person name="Li F."/>
            <person name="Xiang J."/>
        </authorList>
    </citation>
    <scope>NUCLEOTIDE SEQUENCE [LARGE SCALE GENOMIC DNA]</scope>
    <source>
        <tissue evidence="10">Muscle</tissue>
    </source>
</reference>
<organism evidence="10 11">
    <name type="scientific">Penaeus vannamei</name>
    <name type="common">Whiteleg shrimp</name>
    <name type="synonym">Litopenaeus vannamei</name>
    <dbReference type="NCBI Taxonomy" id="6689"/>
    <lineage>
        <taxon>Eukaryota</taxon>
        <taxon>Metazoa</taxon>
        <taxon>Ecdysozoa</taxon>
        <taxon>Arthropoda</taxon>
        <taxon>Crustacea</taxon>
        <taxon>Multicrustacea</taxon>
        <taxon>Malacostraca</taxon>
        <taxon>Eumalacostraca</taxon>
        <taxon>Eucarida</taxon>
        <taxon>Decapoda</taxon>
        <taxon>Dendrobranchiata</taxon>
        <taxon>Penaeoidea</taxon>
        <taxon>Penaeidae</taxon>
        <taxon>Penaeus</taxon>
    </lineage>
</organism>
<dbReference type="GO" id="GO:0016051">
    <property type="term" value="P:carbohydrate biosynthetic process"/>
    <property type="evidence" value="ECO:0007669"/>
    <property type="project" value="InterPro"/>
</dbReference>
<comment type="subcellular location">
    <subcellularLocation>
        <location evidence="1 9">Golgi apparatus membrane</location>
        <topology evidence="1 9">Single-pass type II membrane protein</topology>
    </subcellularLocation>
</comment>
<proteinExistence type="inferred from homology"/>
<dbReference type="EMBL" id="QCYY01002234">
    <property type="protein sequence ID" value="ROT71889.1"/>
    <property type="molecule type" value="Genomic_DNA"/>
</dbReference>
<name>A0A423T5U6_PENVA</name>
<comment type="caution">
    <text evidence="10">The sequence shown here is derived from an EMBL/GenBank/DDBJ whole genome shotgun (WGS) entry which is preliminary data.</text>
</comment>
<keyword evidence="8 9" id="KW-0325">Glycoprotein</keyword>
<gene>
    <name evidence="10" type="ORF">C7M84_009773</name>
</gene>
<reference evidence="10 11" key="2">
    <citation type="submission" date="2019-01" db="EMBL/GenBank/DDBJ databases">
        <title>The decoding of complex shrimp genome reveals the adaptation for benthos swimmer, frequently molting mechanism and breeding impact on genome.</title>
        <authorList>
            <person name="Sun Y."/>
            <person name="Gao Y."/>
            <person name="Yu Y."/>
        </authorList>
    </citation>
    <scope>NUCLEOTIDE SEQUENCE [LARGE SCALE GENOMIC DNA]</scope>
    <source>
        <tissue evidence="10">Muscle</tissue>
    </source>
</reference>
<dbReference type="InterPro" id="IPR005331">
    <property type="entry name" value="Sulfotransferase"/>
</dbReference>
<evidence type="ECO:0000256" key="1">
    <source>
        <dbReference type="ARBA" id="ARBA00004323"/>
    </source>
</evidence>
<keyword evidence="7" id="KW-0472">Membrane</keyword>
<evidence type="ECO:0000256" key="7">
    <source>
        <dbReference type="ARBA" id="ARBA00023136"/>
    </source>
</evidence>
<dbReference type="Pfam" id="PF03567">
    <property type="entry name" value="Sulfotransfer_2"/>
    <property type="match status" value="1"/>
</dbReference>
<dbReference type="AlphaFoldDB" id="A0A423T5U6"/>
<dbReference type="GO" id="GO:0008146">
    <property type="term" value="F:sulfotransferase activity"/>
    <property type="evidence" value="ECO:0007669"/>
    <property type="project" value="InterPro"/>
</dbReference>
<keyword evidence="5" id="KW-1133">Transmembrane helix</keyword>
<dbReference type="OrthoDB" id="2019940at2759"/>
<evidence type="ECO:0000256" key="6">
    <source>
        <dbReference type="ARBA" id="ARBA00023034"/>
    </source>
</evidence>
<evidence type="ECO:0000256" key="4">
    <source>
        <dbReference type="ARBA" id="ARBA00022692"/>
    </source>
</evidence>
<evidence type="ECO:0000256" key="5">
    <source>
        <dbReference type="ARBA" id="ARBA00022989"/>
    </source>
</evidence>
<evidence type="ECO:0000256" key="9">
    <source>
        <dbReference type="RuleBase" id="RU364020"/>
    </source>
</evidence>